<feature type="transmembrane region" description="Helical" evidence="3">
    <location>
        <begin position="6"/>
        <end position="27"/>
    </location>
</feature>
<dbReference type="GO" id="GO:0030420">
    <property type="term" value="P:establishment of competence for transformation"/>
    <property type="evidence" value="ECO:0007669"/>
    <property type="project" value="UniProtKB-KW"/>
</dbReference>
<dbReference type="InterPro" id="IPR012902">
    <property type="entry name" value="N_methyl_site"/>
</dbReference>
<keyword evidence="3" id="KW-0812">Transmembrane</keyword>
<dbReference type="EMBL" id="JAHLFK010000002">
    <property type="protein sequence ID" value="MBU3829385.1"/>
    <property type="molecule type" value="Genomic_DNA"/>
</dbReference>
<evidence type="ECO:0000313" key="5">
    <source>
        <dbReference type="Proteomes" id="UP000824180"/>
    </source>
</evidence>
<proteinExistence type="predicted"/>
<reference evidence="4" key="2">
    <citation type="submission" date="2021-04" db="EMBL/GenBank/DDBJ databases">
        <authorList>
            <person name="Gilroy R."/>
        </authorList>
    </citation>
    <scope>NUCLEOTIDE SEQUENCE</scope>
    <source>
        <strain evidence="4">876</strain>
    </source>
</reference>
<protein>
    <submittedName>
        <fullName evidence="4">Prepilin-type N-terminal cleavage/methylation domain-containing protein</fullName>
    </submittedName>
</protein>
<name>A0A9E2NUP7_9LACO</name>
<gene>
    <name evidence="4" type="ORF">H9843_00540</name>
</gene>
<dbReference type="Pfam" id="PF07963">
    <property type="entry name" value="N_methyl"/>
    <property type="match status" value="1"/>
</dbReference>
<keyword evidence="2" id="KW-0178">Competence</keyword>
<evidence type="ECO:0000313" key="4">
    <source>
        <dbReference type="EMBL" id="MBU3829385.1"/>
    </source>
</evidence>
<organism evidence="4 5">
    <name type="scientific">Candidatus Limosilactobacillus merdavium</name>
    <dbReference type="NCBI Taxonomy" id="2838651"/>
    <lineage>
        <taxon>Bacteria</taxon>
        <taxon>Bacillati</taxon>
        <taxon>Bacillota</taxon>
        <taxon>Bacilli</taxon>
        <taxon>Lactobacillales</taxon>
        <taxon>Lactobacillaceae</taxon>
        <taxon>Limosilactobacillus</taxon>
    </lineage>
</organism>
<reference evidence="4" key="1">
    <citation type="journal article" date="2021" name="PeerJ">
        <title>Extensive microbial diversity within the chicken gut microbiome revealed by metagenomics and culture.</title>
        <authorList>
            <person name="Gilroy R."/>
            <person name="Ravi A."/>
            <person name="Getino M."/>
            <person name="Pursley I."/>
            <person name="Horton D.L."/>
            <person name="Alikhan N.F."/>
            <person name="Baker D."/>
            <person name="Gharbi K."/>
            <person name="Hall N."/>
            <person name="Watson M."/>
            <person name="Adriaenssens E.M."/>
            <person name="Foster-Nyarko E."/>
            <person name="Jarju S."/>
            <person name="Secka A."/>
            <person name="Antonio M."/>
            <person name="Oren A."/>
            <person name="Chaudhuri R.R."/>
            <person name="La Ragione R."/>
            <person name="Hildebrand F."/>
            <person name="Pallen M.J."/>
        </authorList>
    </citation>
    <scope>NUCLEOTIDE SEQUENCE</scope>
    <source>
        <strain evidence="4">876</strain>
    </source>
</reference>
<sequence>MKKEGFTLVECLAALVIIALIVMLLSFQMKVIKSSCIKQNSQPLDWYLCLSELESADHHFMIEEVSSNQLRLWSKSTGLTYELHSTDRLYLSCVGHGGYMLIFRDLAPNSVTFSELSGSRVEIRGQRKNGQGLIGIVKFYGQVE</sequence>
<evidence type="ECO:0000256" key="2">
    <source>
        <dbReference type="ARBA" id="ARBA00023287"/>
    </source>
</evidence>
<dbReference type="AlphaFoldDB" id="A0A9E2NUP7"/>
<keyword evidence="3" id="KW-1133">Transmembrane helix</keyword>
<comment type="subcellular location">
    <subcellularLocation>
        <location evidence="1">Cell surface</location>
    </subcellularLocation>
</comment>
<dbReference type="Proteomes" id="UP000824180">
    <property type="component" value="Unassembled WGS sequence"/>
</dbReference>
<comment type="caution">
    <text evidence="4">The sequence shown here is derived from an EMBL/GenBank/DDBJ whole genome shotgun (WGS) entry which is preliminary data.</text>
</comment>
<dbReference type="GO" id="GO:0009986">
    <property type="term" value="C:cell surface"/>
    <property type="evidence" value="ECO:0007669"/>
    <property type="project" value="UniProtKB-SubCell"/>
</dbReference>
<accession>A0A9E2NUP7</accession>
<dbReference type="NCBIfam" id="TIGR02532">
    <property type="entry name" value="IV_pilin_GFxxxE"/>
    <property type="match status" value="1"/>
</dbReference>
<evidence type="ECO:0000256" key="1">
    <source>
        <dbReference type="ARBA" id="ARBA00004241"/>
    </source>
</evidence>
<evidence type="ECO:0000256" key="3">
    <source>
        <dbReference type="SAM" id="Phobius"/>
    </source>
</evidence>
<keyword evidence="3" id="KW-0472">Membrane</keyword>